<protein>
    <submittedName>
        <fullName evidence="1">Uncharacterized protein</fullName>
    </submittedName>
</protein>
<proteinExistence type="predicted"/>
<dbReference type="AlphaFoldDB" id="A0AAD5T1X6"/>
<comment type="caution">
    <text evidence="1">The sequence shown here is derived from an EMBL/GenBank/DDBJ whole genome shotgun (WGS) entry which is preliminary data.</text>
</comment>
<keyword evidence="2" id="KW-1185">Reference proteome</keyword>
<evidence type="ECO:0000313" key="2">
    <source>
        <dbReference type="Proteomes" id="UP001211907"/>
    </source>
</evidence>
<name>A0AAD5T1X6_9FUNG</name>
<reference evidence="1" key="1">
    <citation type="submission" date="2020-05" db="EMBL/GenBank/DDBJ databases">
        <title>Phylogenomic resolution of chytrid fungi.</title>
        <authorList>
            <person name="Stajich J.E."/>
            <person name="Amses K."/>
            <person name="Simmons R."/>
            <person name="Seto K."/>
            <person name="Myers J."/>
            <person name="Bonds A."/>
            <person name="Quandt C.A."/>
            <person name="Barry K."/>
            <person name="Liu P."/>
            <person name="Grigoriev I."/>
            <person name="Longcore J.E."/>
            <person name="James T.Y."/>
        </authorList>
    </citation>
    <scope>NUCLEOTIDE SEQUENCE</scope>
    <source>
        <strain evidence="1">JEL0513</strain>
    </source>
</reference>
<organism evidence="1 2">
    <name type="scientific">Physocladia obscura</name>
    <dbReference type="NCBI Taxonomy" id="109957"/>
    <lineage>
        <taxon>Eukaryota</taxon>
        <taxon>Fungi</taxon>
        <taxon>Fungi incertae sedis</taxon>
        <taxon>Chytridiomycota</taxon>
        <taxon>Chytridiomycota incertae sedis</taxon>
        <taxon>Chytridiomycetes</taxon>
        <taxon>Chytridiales</taxon>
        <taxon>Chytriomycetaceae</taxon>
        <taxon>Physocladia</taxon>
    </lineage>
</organism>
<dbReference type="EMBL" id="JADGJH010000621">
    <property type="protein sequence ID" value="KAJ3125257.1"/>
    <property type="molecule type" value="Genomic_DNA"/>
</dbReference>
<dbReference type="Proteomes" id="UP001211907">
    <property type="component" value="Unassembled WGS sequence"/>
</dbReference>
<gene>
    <name evidence="1" type="ORF">HK100_010905</name>
</gene>
<accession>A0AAD5T1X6</accession>
<dbReference type="SUPFAM" id="SSF52058">
    <property type="entry name" value="L domain-like"/>
    <property type="match status" value="1"/>
</dbReference>
<dbReference type="Gene3D" id="3.80.10.10">
    <property type="entry name" value="Ribonuclease Inhibitor"/>
    <property type="match status" value="1"/>
</dbReference>
<dbReference type="Gene3D" id="1.25.40.120">
    <property type="entry name" value="Protein prenylyltransferase"/>
    <property type="match status" value="1"/>
</dbReference>
<dbReference type="SUPFAM" id="SSF48439">
    <property type="entry name" value="Protein prenylyltransferase"/>
    <property type="match status" value="1"/>
</dbReference>
<evidence type="ECO:0000313" key="1">
    <source>
        <dbReference type="EMBL" id="KAJ3125257.1"/>
    </source>
</evidence>
<sequence length="321" mass="35823">MDADKLEGFDIISRPGSNVFTVKIPFTGNASVKHTVSVALIFPQSAFSLFAGEWFAGASVQAEFNFLMTDIVGRTGASFDGENRILNFGTEKFCKVFPVDTTNQYQPQEIWVRELKSIQELVELEPDSKWPLMSLVHILHEIGGDDADDKSIYLLEKLQKVDPDRVGYYTDYASDLVWEKYLARITKVLNTSSSLETEFSLNIPSLPKLTRISTPYLLPARLTTISLSSQSLSAIPMFPCARVLNLEENAITKVDGLDNMPLLEVLNLRCNLLQKEGVEKCVLKTHHTVDILVSGNQGLSEYGSKEWTGVLKSLGVYISFK</sequence>
<dbReference type="InterPro" id="IPR032675">
    <property type="entry name" value="LRR_dom_sf"/>
</dbReference>